<gene>
    <name evidence="2" type="ORF">AOQ84DRAFT_381119</name>
</gene>
<name>A0A8E2ES73_9PEZI</name>
<feature type="transmembrane region" description="Helical" evidence="1">
    <location>
        <begin position="337"/>
        <end position="361"/>
    </location>
</feature>
<keyword evidence="1" id="KW-1133">Transmembrane helix</keyword>
<evidence type="ECO:0000313" key="2">
    <source>
        <dbReference type="EMBL" id="OCL03901.1"/>
    </source>
</evidence>
<keyword evidence="3" id="KW-1185">Reference proteome</keyword>
<dbReference type="EMBL" id="KV750653">
    <property type="protein sequence ID" value="OCL03901.1"/>
    <property type="molecule type" value="Genomic_DNA"/>
</dbReference>
<accession>A0A8E2ES73</accession>
<protein>
    <submittedName>
        <fullName evidence="2">Uncharacterized protein</fullName>
    </submittedName>
</protein>
<sequence length="390" mass="43702">MQLLNSFTYYLTNYLCLFTFIWNTVYAIPQPGSLPFSNGYGEGYTYSSKPSMKRSTASSTNHKSFSVSNSTVKSTNSPFSRYGFLSEPTKYLTSRGMEDNFLTPEEYAKVKKFVISTGITNMTFTQKEYDRLMAFTSKFSAKSLTPKARDSFKHFIDVGLDKVSAKDRAKLTDFYVAVARNSSNLHEKARPITHAPYDAKYMEFNEANFYAANAPDFFSDWSREARDRYLTQLKSHPDMRFSQFFAIDHLGYKDMLCSVALGGCKNKPSPQFIHSKMPTSRESARRVYHSIMLLDNYYKFPAVFSDALHTSELDTERSCPNLAVTFFHEVDKNTDKMCAAIIGTVVAVALAAVAVAVPYFVPGVATVLNDAWATAYGAFASVVDGATAAF</sequence>
<dbReference type="AlphaFoldDB" id="A0A8E2ES73"/>
<evidence type="ECO:0000313" key="3">
    <source>
        <dbReference type="Proteomes" id="UP000250140"/>
    </source>
</evidence>
<organism evidence="2 3">
    <name type="scientific">Glonium stellatum</name>
    <dbReference type="NCBI Taxonomy" id="574774"/>
    <lineage>
        <taxon>Eukaryota</taxon>
        <taxon>Fungi</taxon>
        <taxon>Dikarya</taxon>
        <taxon>Ascomycota</taxon>
        <taxon>Pezizomycotina</taxon>
        <taxon>Dothideomycetes</taxon>
        <taxon>Pleosporomycetidae</taxon>
        <taxon>Gloniales</taxon>
        <taxon>Gloniaceae</taxon>
        <taxon>Glonium</taxon>
    </lineage>
</organism>
<reference evidence="2 3" key="1">
    <citation type="journal article" date="2016" name="Nat. Commun.">
        <title>Ectomycorrhizal ecology is imprinted in the genome of the dominant symbiotic fungus Cenococcum geophilum.</title>
        <authorList>
            <consortium name="DOE Joint Genome Institute"/>
            <person name="Peter M."/>
            <person name="Kohler A."/>
            <person name="Ohm R.A."/>
            <person name="Kuo A."/>
            <person name="Krutzmann J."/>
            <person name="Morin E."/>
            <person name="Arend M."/>
            <person name="Barry K.W."/>
            <person name="Binder M."/>
            <person name="Choi C."/>
            <person name="Clum A."/>
            <person name="Copeland A."/>
            <person name="Grisel N."/>
            <person name="Haridas S."/>
            <person name="Kipfer T."/>
            <person name="LaButti K."/>
            <person name="Lindquist E."/>
            <person name="Lipzen A."/>
            <person name="Maire R."/>
            <person name="Meier B."/>
            <person name="Mihaltcheva S."/>
            <person name="Molinier V."/>
            <person name="Murat C."/>
            <person name="Poggeler S."/>
            <person name="Quandt C.A."/>
            <person name="Sperisen C."/>
            <person name="Tritt A."/>
            <person name="Tisserant E."/>
            <person name="Crous P.W."/>
            <person name="Henrissat B."/>
            <person name="Nehls U."/>
            <person name="Egli S."/>
            <person name="Spatafora J.W."/>
            <person name="Grigoriev I.V."/>
            <person name="Martin F.M."/>
        </authorList>
    </citation>
    <scope>NUCLEOTIDE SEQUENCE [LARGE SCALE GENOMIC DNA]</scope>
    <source>
        <strain evidence="2 3">CBS 207.34</strain>
    </source>
</reference>
<proteinExistence type="predicted"/>
<keyword evidence="1" id="KW-0472">Membrane</keyword>
<feature type="transmembrane region" description="Helical" evidence="1">
    <location>
        <begin position="6"/>
        <end position="28"/>
    </location>
</feature>
<keyword evidence="1" id="KW-0812">Transmembrane</keyword>
<evidence type="ECO:0000256" key="1">
    <source>
        <dbReference type="SAM" id="Phobius"/>
    </source>
</evidence>
<feature type="non-terminal residue" evidence="2">
    <location>
        <position position="390"/>
    </location>
</feature>
<dbReference type="Proteomes" id="UP000250140">
    <property type="component" value="Unassembled WGS sequence"/>
</dbReference>